<dbReference type="PANTHER" id="PTHR11895:SF170">
    <property type="entry name" value="AMIDASE"/>
    <property type="match status" value="1"/>
</dbReference>
<feature type="domain" description="Amidase" evidence="2">
    <location>
        <begin position="88"/>
        <end position="502"/>
    </location>
</feature>
<proteinExistence type="inferred from homology"/>
<dbReference type="Gene3D" id="3.90.1300.10">
    <property type="entry name" value="Amidase signature (AS) domain"/>
    <property type="match status" value="1"/>
</dbReference>
<keyword evidence="3" id="KW-1185">Reference proteome</keyword>
<evidence type="ECO:0000313" key="3">
    <source>
        <dbReference type="Proteomes" id="UP000694888"/>
    </source>
</evidence>
<dbReference type="InterPro" id="IPR023631">
    <property type="entry name" value="Amidase_dom"/>
</dbReference>
<dbReference type="SUPFAM" id="SSF75304">
    <property type="entry name" value="Amidase signature (AS) enzymes"/>
    <property type="match status" value="1"/>
</dbReference>
<dbReference type="Proteomes" id="UP000694888">
    <property type="component" value="Unplaced"/>
</dbReference>
<accession>A0ABM1A7Q2</accession>
<reference evidence="4" key="1">
    <citation type="submission" date="2025-08" db="UniProtKB">
        <authorList>
            <consortium name="RefSeq"/>
        </authorList>
    </citation>
    <scope>IDENTIFICATION</scope>
</reference>
<sequence>MSKQRYEPEIHRVCSQDEIQKISDDLKYDCSPALLTAITDLSNNYLEVLKDVDNLTDLVPEVKYPRLPGYRPEPEDRRGNAWAWRCDIQGSSEGLLAGKTLAIKDNCAVAGVPMSNGSRLLEGYVPDYDATLVTRILDAGGRIVGKSSCDDFCFSAMGFSSVDGYSHLPSRPDLRTGGSSGGSAVLVAEGDVDMAIAADQGGSIRIPAAWTGCVGLKPTLGLVPYTGLVSIEPTVDHVGPIARNVADCALLLEAIAGPDGLDGRQPSGLEVPKYTEQLETVSVAGKTLGLLKEGFASCVEDSQSSVKQFLNSVSKAQLKTTDVSVPLHAHGLSVFMPLVGQGAQSAFQDGTCAQHVKGFSSTSLEKAVRQGRESSASLLSPNAKYLTMLGEFTKRRHGNRYATKCRNLVIKLTAQYDEALKKCDVIVMPTLTHPTVGLPEGSNKDAQATSEYLTVALDMCANTAPTDLTGHPALTLPLGKLCDGKADSVMIVGRKYDETTVLGVARALEKIIPAREGLH</sequence>
<dbReference type="PROSITE" id="PS00571">
    <property type="entry name" value="AMIDASES"/>
    <property type="match status" value="1"/>
</dbReference>
<evidence type="ECO:0000313" key="4">
    <source>
        <dbReference type="RefSeq" id="XP_012942456.1"/>
    </source>
</evidence>
<evidence type="ECO:0000256" key="1">
    <source>
        <dbReference type="ARBA" id="ARBA00009199"/>
    </source>
</evidence>
<comment type="similarity">
    <text evidence="1">Belongs to the amidase family.</text>
</comment>
<dbReference type="InterPro" id="IPR020556">
    <property type="entry name" value="Amidase_CS"/>
</dbReference>
<dbReference type="Pfam" id="PF01425">
    <property type="entry name" value="Amidase"/>
    <property type="match status" value="1"/>
</dbReference>
<dbReference type="PANTHER" id="PTHR11895">
    <property type="entry name" value="TRANSAMIDASE"/>
    <property type="match status" value="1"/>
</dbReference>
<gene>
    <name evidence="4" type="primary">LOC101864323</name>
</gene>
<name>A0ABM1A7Q2_APLCA</name>
<dbReference type="InterPro" id="IPR000120">
    <property type="entry name" value="Amidase"/>
</dbReference>
<dbReference type="GeneID" id="101864323"/>
<evidence type="ECO:0000259" key="2">
    <source>
        <dbReference type="Pfam" id="PF01425"/>
    </source>
</evidence>
<organism evidence="3 4">
    <name type="scientific">Aplysia californica</name>
    <name type="common">California sea hare</name>
    <dbReference type="NCBI Taxonomy" id="6500"/>
    <lineage>
        <taxon>Eukaryota</taxon>
        <taxon>Metazoa</taxon>
        <taxon>Spiralia</taxon>
        <taxon>Lophotrochozoa</taxon>
        <taxon>Mollusca</taxon>
        <taxon>Gastropoda</taxon>
        <taxon>Heterobranchia</taxon>
        <taxon>Euthyneura</taxon>
        <taxon>Tectipleura</taxon>
        <taxon>Aplysiida</taxon>
        <taxon>Aplysioidea</taxon>
        <taxon>Aplysiidae</taxon>
        <taxon>Aplysia</taxon>
    </lineage>
</organism>
<protein>
    <submittedName>
        <fullName evidence="4">Amidase</fullName>
    </submittedName>
</protein>
<dbReference type="RefSeq" id="XP_012942456.1">
    <property type="nucleotide sequence ID" value="XM_013087002.2"/>
</dbReference>
<dbReference type="InterPro" id="IPR036928">
    <property type="entry name" value="AS_sf"/>
</dbReference>